<proteinExistence type="inferred from homology"/>
<dbReference type="EMBL" id="CP134890">
    <property type="protein sequence ID" value="WNM22090.1"/>
    <property type="molecule type" value="Genomic_DNA"/>
</dbReference>
<dbReference type="Pfam" id="PF01809">
    <property type="entry name" value="YidD"/>
    <property type="match status" value="1"/>
</dbReference>
<dbReference type="EMBL" id="CP134878">
    <property type="protein sequence ID" value="WNM18038.1"/>
    <property type="molecule type" value="Genomic_DNA"/>
</dbReference>
<name>A0AA96EVT4_9FLAO</name>
<evidence type="ECO:0000313" key="4">
    <source>
        <dbReference type="EMBL" id="WNM22090.1"/>
    </source>
</evidence>
<keyword evidence="1" id="KW-1003">Cell membrane</keyword>
<evidence type="ECO:0000256" key="1">
    <source>
        <dbReference type="HAMAP-Rule" id="MF_00386"/>
    </source>
</evidence>
<keyword evidence="5" id="KW-1185">Reference proteome</keyword>
<keyword evidence="2" id="KW-0732">Signal</keyword>
<reference evidence="3 5" key="1">
    <citation type="submission" date="2023-09" db="EMBL/GenBank/DDBJ databases">
        <title>Flavobacterium sp. a novel bacteria isolate from Pepper rhizosphere.</title>
        <authorList>
            <person name="Peng Y."/>
            <person name="Lee J."/>
        </authorList>
    </citation>
    <scope>NUCLEOTIDE SEQUENCE</scope>
    <source>
        <strain evidence="3">PMR2A8</strain>
        <strain evidence="4 5">PMTSA4</strain>
    </source>
</reference>
<evidence type="ECO:0000313" key="3">
    <source>
        <dbReference type="EMBL" id="WNM18038.1"/>
    </source>
</evidence>
<gene>
    <name evidence="3" type="primary">yidD</name>
    <name evidence="4" type="ORF">RN605_01730</name>
    <name evidence="3" type="ORF">RN608_08430</name>
</gene>
<dbReference type="SMART" id="SM01234">
    <property type="entry name" value="Haemolytic"/>
    <property type="match status" value="1"/>
</dbReference>
<dbReference type="Proteomes" id="UP001304515">
    <property type="component" value="Chromosome"/>
</dbReference>
<dbReference type="PANTHER" id="PTHR33383:SF1">
    <property type="entry name" value="MEMBRANE PROTEIN INSERTION EFFICIENCY FACTOR-RELATED"/>
    <property type="match status" value="1"/>
</dbReference>
<accession>A0AA96EVT4</accession>
<organism evidence="3">
    <name type="scientific">Flavobacterium capsici</name>
    <dbReference type="NCBI Taxonomy" id="3075618"/>
    <lineage>
        <taxon>Bacteria</taxon>
        <taxon>Pseudomonadati</taxon>
        <taxon>Bacteroidota</taxon>
        <taxon>Flavobacteriia</taxon>
        <taxon>Flavobacteriales</taxon>
        <taxon>Flavobacteriaceae</taxon>
        <taxon>Flavobacterium</taxon>
    </lineage>
</organism>
<sequence length="81" mass="9326">MIKKILIAPFLLLIRFYQSAISPFFPATCRFEPTCSHYYIEALNVHGFVYGNYLGIKRILSCHPWGKSGYDPVPQKKTKSN</sequence>
<dbReference type="InterPro" id="IPR002696">
    <property type="entry name" value="Membr_insert_effic_factor_YidD"/>
</dbReference>
<dbReference type="NCBIfam" id="TIGR00278">
    <property type="entry name" value="membrane protein insertion efficiency factor YidD"/>
    <property type="match status" value="1"/>
</dbReference>
<dbReference type="KEGG" id="fcj:RN605_01730"/>
<comment type="subcellular location">
    <subcellularLocation>
        <location evidence="1">Cell membrane</location>
        <topology evidence="1">Peripheral membrane protein</topology>
        <orientation evidence="1">Cytoplasmic side</orientation>
    </subcellularLocation>
</comment>
<comment type="similarity">
    <text evidence="1">Belongs to the UPF0161 family.</text>
</comment>
<keyword evidence="1" id="KW-0472">Membrane</keyword>
<evidence type="ECO:0000313" key="5">
    <source>
        <dbReference type="Proteomes" id="UP001304515"/>
    </source>
</evidence>
<comment type="function">
    <text evidence="1">Could be involved in insertion of integral membrane proteins into the membrane.</text>
</comment>
<evidence type="ECO:0000256" key="2">
    <source>
        <dbReference type="SAM" id="SignalP"/>
    </source>
</evidence>
<protein>
    <recommendedName>
        <fullName evidence="1">Putative membrane protein insertion efficiency factor</fullName>
    </recommendedName>
</protein>
<dbReference type="AlphaFoldDB" id="A0AA96EVT4"/>
<dbReference type="PANTHER" id="PTHR33383">
    <property type="entry name" value="MEMBRANE PROTEIN INSERTION EFFICIENCY FACTOR-RELATED"/>
    <property type="match status" value="1"/>
</dbReference>
<feature type="chain" id="PRO_5044705122" description="Putative membrane protein insertion efficiency factor" evidence="2">
    <location>
        <begin position="21"/>
        <end position="81"/>
    </location>
</feature>
<dbReference type="GO" id="GO:0005886">
    <property type="term" value="C:plasma membrane"/>
    <property type="evidence" value="ECO:0007669"/>
    <property type="project" value="UniProtKB-SubCell"/>
</dbReference>
<dbReference type="HAMAP" id="MF_00386">
    <property type="entry name" value="UPF0161_YidD"/>
    <property type="match status" value="1"/>
</dbReference>
<feature type="signal peptide" evidence="2">
    <location>
        <begin position="1"/>
        <end position="20"/>
    </location>
</feature>
<dbReference type="RefSeq" id="WP_313321688.1">
    <property type="nucleotide sequence ID" value="NZ_CP134878.1"/>
</dbReference>
<accession>A0AA96F3R7</accession>